<evidence type="ECO:0000313" key="4">
    <source>
        <dbReference type="EMBL" id="SPF31027.1"/>
    </source>
</evidence>
<dbReference type="InterPro" id="IPR016169">
    <property type="entry name" value="FAD-bd_PCMH_sub2"/>
</dbReference>
<dbReference type="PANTHER" id="PTHR11748:SF103">
    <property type="entry name" value="GLYCOLATE OXIDASE SUBUNIT GLCE"/>
    <property type="match status" value="1"/>
</dbReference>
<evidence type="ECO:0000256" key="1">
    <source>
        <dbReference type="ARBA" id="ARBA00022630"/>
    </source>
</evidence>
<keyword evidence="5" id="KW-1185">Reference proteome</keyword>
<dbReference type="SUPFAM" id="SSF56176">
    <property type="entry name" value="FAD-binding/transporter-associated domain-like"/>
    <property type="match status" value="1"/>
</dbReference>
<feature type="domain" description="FAD-binding PCMH-type" evidence="3">
    <location>
        <begin position="1"/>
        <end position="185"/>
    </location>
</feature>
<evidence type="ECO:0000256" key="2">
    <source>
        <dbReference type="ARBA" id="ARBA00022827"/>
    </source>
</evidence>
<dbReference type="Proteomes" id="UP000244932">
    <property type="component" value="Unassembled WGS sequence"/>
</dbReference>
<dbReference type="GO" id="GO:0016491">
    <property type="term" value="F:oxidoreductase activity"/>
    <property type="evidence" value="ECO:0007669"/>
    <property type="project" value="UniProtKB-KW"/>
</dbReference>
<keyword evidence="1" id="KW-0285">Flavoprotein</keyword>
<sequence length="382" mass="40263">MSEVLERVVRPAAEAELASIVKEAVTSKSSFQIRGGDTRPIGNPLAAAQVLETGGLTGITLYDPGALTLVARAGTPLSDIEAALDAEGQMLPFEPMDHRALLGTTGTPTIGGVVATNASGPRRLKAGSCRDSLIGVRFVTGEGEVVKNGGRVMKNVTGYDLVKLMAGSYGTLGVMTEVSFKVLPKPQATAVLLFEGLDTAEATACLADAMRSPFDVSGAAHIPVGVDGAPVTMIRIEGLEQSVSYRADALAKELRAHGTAEIETDPVRTEAGWRYVRDAEAFSGKPGDVWRVSVKPSDGQRVIAAAGAEDAFLDWQGGLVWLRMAEGVPLRDRIADIPGHATLIRGAGQRAFQPEPMALSRLAQGLRAKFDPHSLFNPGRMI</sequence>
<dbReference type="InterPro" id="IPR016166">
    <property type="entry name" value="FAD-bd_PCMH"/>
</dbReference>
<evidence type="ECO:0000313" key="5">
    <source>
        <dbReference type="Proteomes" id="UP000244932"/>
    </source>
</evidence>
<evidence type="ECO:0000259" key="3">
    <source>
        <dbReference type="PROSITE" id="PS51387"/>
    </source>
</evidence>
<dbReference type="InterPro" id="IPR016164">
    <property type="entry name" value="FAD-linked_Oxase-like_C"/>
</dbReference>
<dbReference type="AlphaFoldDB" id="A0A2R8AFQ3"/>
<dbReference type="SUPFAM" id="SSF55103">
    <property type="entry name" value="FAD-linked oxidases, C-terminal domain"/>
    <property type="match status" value="1"/>
</dbReference>
<dbReference type="InterPro" id="IPR036318">
    <property type="entry name" value="FAD-bd_PCMH-like_sf"/>
</dbReference>
<dbReference type="InterPro" id="IPR006094">
    <property type="entry name" value="Oxid_FAD_bind_N"/>
</dbReference>
<dbReference type="EC" id="1.-.-.-" evidence="4"/>
<accession>A0A2R8AFQ3</accession>
<reference evidence="4 5" key="1">
    <citation type="submission" date="2018-03" db="EMBL/GenBank/DDBJ databases">
        <authorList>
            <person name="Keele B.F."/>
        </authorList>
    </citation>
    <scope>NUCLEOTIDE SEQUENCE [LARGE SCALE GENOMIC DNA]</scope>
    <source>
        <strain evidence="4 5">CeCT 8812</strain>
    </source>
</reference>
<dbReference type="PROSITE" id="PS51387">
    <property type="entry name" value="FAD_PCMH"/>
    <property type="match status" value="1"/>
</dbReference>
<dbReference type="Gene3D" id="3.30.465.10">
    <property type="match status" value="1"/>
</dbReference>
<dbReference type="GO" id="GO:0071949">
    <property type="term" value="F:FAD binding"/>
    <property type="evidence" value="ECO:0007669"/>
    <property type="project" value="InterPro"/>
</dbReference>
<dbReference type="Pfam" id="PF01565">
    <property type="entry name" value="FAD_binding_4"/>
    <property type="match status" value="1"/>
</dbReference>
<protein>
    <submittedName>
        <fullName evidence="4">Putative FAD-linked oxidoreductase</fullName>
        <ecNumber evidence="4">1.-.-.-</ecNumber>
    </submittedName>
</protein>
<dbReference type="EMBL" id="OMKW01000004">
    <property type="protein sequence ID" value="SPF31027.1"/>
    <property type="molecule type" value="Genomic_DNA"/>
</dbReference>
<keyword evidence="2" id="KW-0274">FAD</keyword>
<dbReference type="RefSeq" id="WP_245895448.1">
    <property type="nucleotide sequence ID" value="NZ_OMKW01000004.1"/>
</dbReference>
<gene>
    <name evidence="4" type="ORF">POI8812_03377</name>
</gene>
<keyword evidence="4" id="KW-0560">Oxidoreductase</keyword>
<proteinExistence type="predicted"/>
<dbReference type="PANTHER" id="PTHR11748">
    <property type="entry name" value="D-LACTATE DEHYDROGENASE"/>
    <property type="match status" value="1"/>
</dbReference>
<name>A0A2R8AFQ3_9RHOB</name>
<organism evidence="4 5">
    <name type="scientific">Pontivivens insulae</name>
    <dbReference type="NCBI Taxonomy" id="1639689"/>
    <lineage>
        <taxon>Bacteria</taxon>
        <taxon>Pseudomonadati</taxon>
        <taxon>Pseudomonadota</taxon>
        <taxon>Alphaproteobacteria</taxon>
        <taxon>Rhodobacterales</taxon>
        <taxon>Paracoccaceae</taxon>
        <taxon>Pontivivens</taxon>
    </lineage>
</organism>
<dbReference type="NCBIfam" id="NF008439">
    <property type="entry name" value="PRK11282.1"/>
    <property type="match status" value="1"/>
</dbReference>